<organism evidence="1 2">
    <name type="scientific">Aspergillus melleus</name>
    <dbReference type="NCBI Taxonomy" id="138277"/>
    <lineage>
        <taxon>Eukaryota</taxon>
        <taxon>Fungi</taxon>
        <taxon>Dikarya</taxon>
        <taxon>Ascomycota</taxon>
        <taxon>Pezizomycotina</taxon>
        <taxon>Eurotiomycetes</taxon>
        <taxon>Eurotiomycetidae</taxon>
        <taxon>Eurotiales</taxon>
        <taxon>Aspergillaceae</taxon>
        <taxon>Aspergillus</taxon>
        <taxon>Aspergillus subgen. Circumdati</taxon>
    </lineage>
</organism>
<name>A0ACC3B1N3_9EURO</name>
<evidence type="ECO:0000313" key="1">
    <source>
        <dbReference type="EMBL" id="KAK1144183.1"/>
    </source>
</evidence>
<comment type="caution">
    <text evidence="1">The sequence shown here is derived from an EMBL/GenBank/DDBJ whole genome shotgun (WGS) entry which is preliminary data.</text>
</comment>
<proteinExistence type="predicted"/>
<reference evidence="1 2" key="1">
    <citation type="journal article" date="2023" name="ACS Omega">
        <title>Identification of the Neoaspergillic Acid Biosynthesis Gene Cluster by Establishing an In Vitro CRISPR-Ribonucleoprotein Genetic System in Aspergillus melleus.</title>
        <authorList>
            <person name="Yuan B."/>
            <person name="Grau M.F."/>
            <person name="Murata R.M."/>
            <person name="Torok T."/>
            <person name="Venkateswaran K."/>
            <person name="Stajich J.E."/>
            <person name="Wang C.C.C."/>
        </authorList>
    </citation>
    <scope>NUCLEOTIDE SEQUENCE [LARGE SCALE GENOMIC DNA]</scope>
    <source>
        <strain evidence="1 2">IMV 1140</strain>
    </source>
</reference>
<sequence length="729" mass="79383">MPQGITAILSVGADTLAKMAPEAKQPLSTTAVAKPNWQFCPVWNKYVHRSPASSSSSRGDRTIFASQIRRFRLSSAMATQKLSSLLQHASIDDHDELLQSANAALAKSKSDVQAQHAKVVALVKLDRYDDCLRVFEEGGDALKKRAALEYAYALYKTGQLDAAIEIVSKITNSRGARHLEAQASYRSEKFRRTAEVYEDLTKDQSALNNEENDLRINAWAADAQLQWKGYPESVRHNRPTRDDLEAFETTYNAACLSIAKGEFGQGEVLLKRAKELCRTSEDLTPEDRDAELLPISVQQLYVLIRQGKSEEAESVLQEISVKDIPELSTKKIAENNVALIRDTAANPFLLYKALHETPDSTGNDRLFDFQNNIISGNFNAADLLVHKYDGIIRSTSKARAQAPYPSTESSINLLSVFNAAALARGQTGAKALKAILPALERRPKDIGLVLTAAQLYVSTGNTTAAIATLEKSLHLLDQSISDQDKEVRFNPGLLGVLVSLYKLEGRKVQIRTELGKAAAYWRSQADAPSSLLRAAASSLLYSSDPSDLVAASDLFHDLCQKDSSDRYSSAGYVASQATLDYNKVASHVDRLPAVADLVSGIDVSALEAAGVSPSSATAATIASVRKRSAADKQHQGRVTKRVRRSRLPKDYDPSKTADPERWLPLRDRSSYRPRGRKGKQRAAERTQGGAVTEKTEEANASASQQRNQGGGGGGGGGGASKKNKKKGKR</sequence>
<dbReference type="EMBL" id="JAOPJF010000032">
    <property type="protein sequence ID" value="KAK1144183.1"/>
    <property type="molecule type" value="Genomic_DNA"/>
</dbReference>
<keyword evidence="2" id="KW-1185">Reference proteome</keyword>
<protein>
    <submittedName>
        <fullName evidence="1">Signal recognition particle subunit SRP72</fullName>
    </submittedName>
</protein>
<gene>
    <name evidence="1" type="primary">srp72</name>
    <name evidence="1" type="ORF">N8T08_005596</name>
</gene>
<accession>A0ACC3B1N3</accession>
<dbReference type="Proteomes" id="UP001177260">
    <property type="component" value="Unassembled WGS sequence"/>
</dbReference>
<evidence type="ECO:0000313" key="2">
    <source>
        <dbReference type="Proteomes" id="UP001177260"/>
    </source>
</evidence>